<dbReference type="EMBL" id="KV748870">
    <property type="protein sequence ID" value="OCL12508.1"/>
    <property type="molecule type" value="Genomic_DNA"/>
</dbReference>
<feature type="transmembrane region" description="Helical" evidence="13">
    <location>
        <begin position="15"/>
        <end position="34"/>
    </location>
</feature>
<keyword evidence="9" id="KW-0443">Lipid metabolism</keyword>
<dbReference type="Proteomes" id="UP000250140">
    <property type="component" value="Unassembled WGS sequence"/>
</dbReference>
<evidence type="ECO:0000256" key="11">
    <source>
        <dbReference type="ARBA" id="ARBA00023166"/>
    </source>
</evidence>
<evidence type="ECO:0000256" key="10">
    <source>
        <dbReference type="ARBA" id="ARBA00023136"/>
    </source>
</evidence>
<evidence type="ECO:0000256" key="1">
    <source>
        <dbReference type="ARBA" id="ARBA00004477"/>
    </source>
</evidence>
<dbReference type="InterPro" id="IPR005352">
    <property type="entry name" value="Erg28"/>
</dbReference>
<keyword evidence="12" id="KW-0753">Steroid metabolism</keyword>
<proteinExistence type="inferred from homology"/>
<evidence type="ECO:0000256" key="9">
    <source>
        <dbReference type="ARBA" id="ARBA00023098"/>
    </source>
</evidence>
<evidence type="ECO:0000256" key="5">
    <source>
        <dbReference type="ARBA" id="ARBA00022824"/>
    </source>
</evidence>
<keyword evidence="11" id="KW-1207">Sterol metabolism</keyword>
<keyword evidence="5" id="KW-0256">Endoplasmic reticulum</keyword>
<name>A0A8E2F9R0_9PEZI</name>
<evidence type="ECO:0000256" key="2">
    <source>
        <dbReference type="ARBA" id="ARBA00005377"/>
    </source>
</evidence>
<dbReference type="GO" id="GO:0030674">
    <property type="term" value="F:protein-macromolecule adaptor activity"/>
    <property type="evidence" value="ECO:0007669"/>
    <property type="project" value="TreeGrafter"/>
</dbReference>
<keyword evidence="7 13" id="KW-1133">Transmembrane helix</keyword>
<evidence type="ECO:0000256" key="3">
    <source>
        <dbReference type="ARBA" id="ARBA00022516"/>
    </source>
</evidence>
<evidence type="ECO:0000256" key="7">
    <source>
        <dbReference type="ARBA" id="ARBA00022989"/>
    </source>
</evidence>
<keyword evidence="3" id="KW-0444">Lipid biosynthesis</keyword>
<dbReference type="GO" id="GO:0016126">
    <property type="term" value="P:sterol biosynthetic process"/>
    <property type="evidence" value="ECO:0007669"/>
    <property type="project" value="UniProtKB-KW"/>
</dbReference>
<organism evidence="14 15">
    <name type="scientific">Glonium stellatum</name>
    <dbReference type="NCBI Taxonomy" id="574774"/>
    <lineage>
        <taxon>Eukaryota</taxon>
        <taxon>Fungi</taxon>
        <taxon>Dikarya</taxon>
        <taxon>Ascomycota</taxon>
        <taxon>Pezizomycotina</taxon>
        <taxon>Dothideomycetes</taxon>
        <taxon>Pleosporomycetidae</taxon>
        <taxon>Gloniales</taxon>
        <taxon>Gloniaceae</taxon>
        <taxon>Glonium</taxon>
    </lineage>
</organism>
<keyword evidence="4 13" id="KW-0812">Transmembrane</keyword>
<comment type="similarity">
    <text evidence="2">Belongs to the ERG28 family.</text>
</comment>
<evidence type="ECO:0000256" key="13">
    <source>
        <dbReference type="SAM" id="Phobius"/>
    </source>
</evidence>
<keyword evidence="6" id="KW-0752">Steroid biosynthesis</keyword>
<keyword evidence="8" id="KW-0756">Sterol biosynthesis</keyword>
<reference evidence="14 15" key="1">
    <citation type="journal article" date="2016" name="Nat. Commun.">
        <title>Ectomycorrhizal ecology is imprinted in the genome of the dominant symbiotic fungus Cenococcum geophilum.</title>
        <authorList>
            <consortium name="DOE Joint Genome Institute"/>
            <person name="Peter M."/>
            <person name="Kohler A."/>
            <person name="Ohm R.A."/>
            <person name="Kuo A."/>
            <person name="Krutzmann J."/>
            <person name="Morin E."/>
            <person name="Arend M."/>
            <person name="Barry K.W."/>
            <person name="Binder M."/>
            <person name="Choi C."/>
            <person name="Clum A."/>
            <person name="Copeland A."/>
            <person name="Grisel N."/>
            <person name="Haridas S."/>
            <person name="Kipfer T."/>
            <person name="LaButti K."/>
            <person name="Lindquist E."/>
            <person name="Lipzen A."/>
            <person name="Maire R."/>
            <person name="Meier B."/>
            <person name="Mihaltcheva S."/>
            <person name="Molinier V."/>
            <person name="Murat C."/>
            <person name="Poggeler S."/>
            <person name="Quandt C.A."/>
            <person name="Sperisen C."/>
            <person name="Tritt A."/>
            <person name="Tisserant E."/>
            <person name="Crous P.W."/>
            <person name="Henrissat B."/>
            <person name="Nehls U."/>
            <person name="Egli S."/>
            <person name="Spatafora J.W."/>
            <person name="Grigoriev I.V."/>
            <person name="Martin F.M."/>
        </authorList>
    </citation>
    <scope>NUCLEOTIDE SEQUENCE [LARGE SCALE GENOMIC DNA]</scope>
    <source>
        <strain evidence="14 15">CBS 207.34</strain>
    </source>
</reference>
<feature type="transmembrane region" description="Helical" evidence="13">
    <location>
        <begin position="122"/>
        <end position="140"/>
    </location>
</feature>
<dbReference type="OrthoDB" id="6485510at2759"/>
<keyword evidence="10 13" id="KW-0472">Membrane</keyword>
<dbReference type="GO" id="GO:0005789">
    <property type="term" value="C:endoplasmic reticulum membrane"/>
    <property type="evidence" value="ECO:0007669"/>
    <property type="project" value="UniProtKB-SubCell"/>
</dbReference>
<dbReference type="Pfam" id="PF03694">
    <property type="entry name" value="Erg28"/>
    <property type="match status" value="1"/>
</dbReference>
<sequence length="145" mass="16162">MESLISYLPPHDGLLPKWLLLVSIISIGNSIQAYSTMHYTARVYSGTAVFPGSKTPLNPVTPLSARTFGTWTFLSSIIRLYAAYYIDNPVIYQLALWTYGIAFGHFMSEWLCFGTAKWGKGLAGPVIVSTTSMAWMYLQWGSYVS</sequence>
<evidence type="ECO:0000313" key="14">
    <source>
        <dbReference type="EMBL" id="OCL12508.1"/>
    </source>
</evidence>
<dbReference type="PANTHER" id="PTHR15451:SF19">
    <property type="entry name" value="ERGOSTEROL BIOSYNTHETIC PROTEIN 28 HOMOLOG"/>
    <property type="match status" value="1"/>
</dbReference>
<evidence type="ECO:0000256" key="6">
    <source>
        <dbReference type="ARBA" id="ARBA00022955"/>
    </source>
</evidence>
<evidence type="ECO:0000256" key="4">
    <source>
        <dbReference type="ARBA" id="ARBA00022692"/>
    </source>
</evidence>
<gene>
    <name evidence="14" type="ORF">AOQ84DRAFT_285045</name>
</gene>
<feature type="transmembrane region" description="Helical" evidence="13">
    <location>
        <begin position="90"/>
        <end position="110"/>
    </location>
</feature>
<evidence type="ECO:0000313" key="15">
    <source>
        <dbReference type="Proteomes" id="UP000250140"/>
    </source>
</evidence>
<keyword evidence="15" id="KW-1185">Reference proteome</keyword>
<protein>
    <submittedName>
        <fullName evidence="14">Erg28-like protein</fullName>
    </submittedName>
</protein>
<evidence type="ECO:0000256" key="8">
    <source>
        <dbReference type="ARBA" id="ARBA00023011"/>
    </source>
</evidence>
<dbReference type="PANTHER" id="PTHR15451">
    <property type="entry name" value="ERGOSTEROL BIOSYNTHETIC PROTEIN 28-RELATED"/>
    <property type="match status" value="1"/>
</dbReference>
<comment type="subcellular location">
    <subcellularLocation>
        <location evidence="1">Endoplasmic reticulum membrane</location>
        <topology evidence="1">Multi-pass membrane protein</topology>
    </subcellularLocation>
</comment>
<accession>A0A8E2F9R0</accession>
<evidence type="ECO:0000256" key="12">
    <source>
        <dbReference type="ARBA" id="ARBA00023221"/>
    </source>
</evidence>
<dbReference type="AlphaFoldDB" id="A0A8E2F9R0"/>